<protein>
    <recommendedName>
        <fullName evidence="4">GST N-terminal domain-containing protein</fullName>
    </recommendedName>
</protein>
<evidence type="ECO:0000313" key="3">
    <source>
        <dbReference type="Proteomes" id="UP000789752"/>
    </source>
</evidence>
<feature type="compositionally biased region" description="Basic residues" evidence="1">
    <location>
        <begin position="129"/>
        <end position="138"/>
    </location>
</feature>
<evidence type="ECO:0000256" key="1">
    <source>
        <dbReference type="SAM" id="MobiDB-lite"/>
    </source>
</evidence>
<feature type="compositionally biased region" description="Basic and acidic residues" evidence="1">
    <location>
        <begin position="113"/>
        <end position="128"/>
    </location>
</feature>
<evidence type="ECO:0000313" key="2">
    <source>
        <dbReference type="EMBL" id="CAG4923512.1"/>
    </source>
</evidence>
<dbReference type="EMBL" id="CAJQYY010000041">
    <property type="protein sequence ID" value="CAG4923512.1"/>
    <property type="molecule type" value="Genomic_DNA"/>
</dbReference>
<accession>A0ABM8UB12</accession>
<feature type="region of interest" description="Disordered" evidence="1">
    <location>
        <begin position="99"/>
        <end position="138"/>
    </location>
</feature>
<proteinExistence type="predicted"/>
<evidence type="ECO:0008006" key="4">
    <source>
        <dbReference type="Google" id="ProtNLM"/>
    </source>
</evidence>
<name>A0ABM8UB12_9BURK</name>
<gene>
    <name evidence="2" type="ORF">R54767_05001</name>
</gene>
<organism evidence="2 3">
    <name type="scientific">Paraburkholderia gardini</name>
    <dbReference type="NCBI Taxonomy" id="2823469"/>
    <lineage>
        <taxon>Bacteria</taxon>
        <taxon>Pseudomonadati</taxon>
        <taxon>Pseudomonadota</taxon>
        <taxon>Betaproteobacteria</taxon>
        <taxon>Burkholderiales</taxon>
        <taxon>Burkholderiaceae</taxon>
        <taxon>Paraburkholderia</taxon>
    </lineage>
</organism>
<comment type="caution">
    <text evidence="2">The sequence shown here is derived from an EMBL/GenBank/DDBJ whole genome shotgun (WGS) entry which is preliminary data.</text>
</comment>
<dbReference type="Proteomes" id="UP000789752">
    <property type="component" value="Unassembled WGS sequence"/>
</dbReference>
<sequence length="184" mass="20534">MANTTGNAGTTLTISSKNYSSWSLRGWLLAKLSGLPFEETVMPIDDPGARAIRYRTDRHDLARVSRAIRRPVSVRRKADSRRRDVRAGRDTLRHLRREARSGHRCVRAGNTRAARDAGMDRRRAERSRGNRRTGRRVPGRVSALAGACEAACATSRFVHSTITAFITLFLHGDNQIGVLRQMAV</sequence>
<reference evidence="2 3" key="1">
    <citation type="submission" date="2021-04" db="EMBL/GenBank/DDBJ databases">
        <authorList>
            <person name="Vanwijnsberghe S."/>
        </authorList>
    </citation>
    <scope>NUCLEOTIDE SEQUENCE [LARGE SCALE GENOMIC DNA]</scope>
    <source>
        <strain evidence="2 3">LMG 32171</strain>
    </source>
</reference>
<keyword evidence="3" id="KW-1185">Reference proteome</keyword>